<gene>
    <name evidence="8" type="ORF">QQ055_10495</name>
</gene>
<keyword evidence="3" id="KW-0136">Cellulose degradation</keyword>
<accession>A0ABT7M0T4</accession>
<keyword evidence="4" id="KW-0119">Carbohydrate metabolism</keyword>
<evidence type="ECO:0000256" key="5">
    <source>
        <dbReference type="ARBA" id="ARBA00023295"/>
    </source>
</evidence>
<proteinExistence type="inferred from homology"/>
<keyword evidence="9" id="KW-1185">Reference proteome</keyword>
<dbReference type="Pfam" id="PF00232">
    <property type="entry name" value="Glyco_hydro_1"/>
    <property type="match status" value="1"/>
</dbReference>
<dbReference type="SUPFAM" id="SSF51445">
    <property type="entry name" value="(Trans)glycosidases"/>
    <property type="match status" value="1"/>
</dbReference>
<dbReference type="PANTHER" id="PTHR10353:SF36">
    <property type="entry name" value="LP05116P"/>
    <property type="match status" value="1"/>
</dbReference>
<evidence type="ECO:0000256" key="2">
    <source>
        <dbReference type="ARBA" id="ARBA00022801"/>
    </source>
</evidence>
<dbReference type="NCBIfam" id="TIGR03356">
    <property type="entry name" value="BGL"/>
    <property type="match status" value="1"/>
</dbReference>
<dbReference type="Gene3D" id="3.20.20.80">
    <property type="entry name" value="Glycosidases"/>
    <property type="match status" value="1"/>
</dbReference>
<dbReference type="RefSeq" id="WP_284478272.1">
    <property type="nucleotide sequence ID" value="NZ_JASVEJ010000040.1"/>
</dbReference>
<reference evidence="8 9" key="1">
    <citation type="submission" date="2023-06" db="EMBL/GenBank/DDBJ databases">
        <title>Whole genome sequence of Oscillatoria calcuttensis NRMC-F 0142.</title>
        <authorList>
            <person name="Shakena Fathima T."/>
            <person name="Muralitharan G."/>
            <person name="Thajuddin N."/>
        </authorList>
    </citation>
    <scope>NUCLEOTIDE SEQUENCE [LARGE SCALE GENOMIC DNA]</scope>
    <source>
        <strain evidence="8 9">NRMC-F 0142</strain>
    </source>
</reference>
<comment type="catalytic activity">
    <reaction evidence="7">
        <text>Hydrolysis of terminal, non-reducing beta-D-glucosyl residues with release of beta-D-glucose.</text>
        <dbReference type="EC" id="3.2.1.21"/>
    </reaction>
</comment>
<dbReference type="PRINTS" id="PR00131">
    <property type="entry name" value="GLHYDRLASE1"/>
</dbReference>
<evidence type="ECO:0000256" key="4">
    <source>
        <dbReference type="ARBA" id="ARBA00023277"/>
    </source>
</evidence>
<sequence length="451" mass="51030">MKTFPENFLWGSATAATQVEGAWNLDGKSPSIWDDFAHTPGLVSDGSNADTACDQYHRYSEDAALMRELGMNAYRFSIAWPRIIPTGHGEINQKGLDYYSRLVDTLIANGITPVATLYHWDLPRAIHQSGGWLNRKSVGWFEQYARTVIKALGNRVKYWIPINEPNVHSELGYRHGWHAPASVGGRYTALQVNHHLTLAHGVAARAVKELVSGGIVGTGVNVAAFYPMNHEPRHAEALRRCEQDQTQWYLDPIFKGGYPEEALKRAYDNGDDFFMKKGDDELMFGHTDLLGFNHYFSIWVEESDAHGYQGWNYGKTPEGLEKNAWESVVYPQGFYDCFQRLSVRYKGFPLIVTENGLPDPSDAISADGQCHDVARVGYLRKYVGAMKRALNDGIDIRGYMFWSFMDNFEWAAGYHMRFGLVHTDFQTLKRTVKDSGRLYREIIASQGACLD</sequence>
<evidence type="ECO:0000256" key="3">
    <source>
        <dbReference type="ARBA" id="ARBA00023001"/>
    </source>
</evidence>
<dbReference type="EC" id="3.2.1.21" evidence="7"/>
<comment type="similarity">
    <text evidence="1 7">Belongs to the glycosyl hydrolase 1 family.</text>
</comment>
<keyword evidence="2 7" id="KW-0378">Hydrolase</keyword>
<evidence type="ECO:0000313" key="9">
    <source>
        <dbReference type="Proteomes" id="UP001230986"/>
    </source>
</evidence>
<keyword evidence="6" id="KW-0624">Polysaccharide degradation</keyword>
<evidence type="ECO:0000313" key="8">
    <source>
        <dbReference type="EMBL" id="MDL5057877.1"/>
    </source>
</evidence>
<dbReference type="PANTHER" id="PTHR10353">
    <property type="entry name" value="GLYCOSYL HYDROLASE"/>
    <property type="match status" value="1"/>
</dbReference>
<evidence type="ECO:0000256" key="6">
    <source>
        <dbReference type="ARBA" id="ARBA00023326"/>
    </source>
</evidence>
<protein>
    <recommendedName>
        <fullName evidence="7">Beta-glucosidase</fullName>
        <ecNumber evidence="7">3.2.1.21</ecNumber>
    </recommendedName>
</protein>
<evidence type="ECO:0000256" key="1">
    <source>
        <dbReference type="ARBA" id="ARBA00010838"/>
    </source>
</evidence>
<dbReference type="GO" id="GO:0008422">
    <property type="term" value="F:beta-glucosidase activity"/>
    <property type="evidence" value="ECO:0007669"/>
    <property type="project" value="UniProtKB-EC"/>
</dbReference>
<dbReference type="Proteomes" id="UP001230986">
    <property type="component" value="Unassembled WGS sequence"/>
</dbReference>
<comment type="caution">
    <text evidence="8">The sequence shown here is derived from an EMBL/GenBank/DDBJ whole genome shotgun (WGS) entry which is preliminary data.</text>
</comment>
<dbReference type="InterPro" id="IPR001360">
    <property type="entry name" value="Glyco_hydro_1"/>
</dbReference>
<keyword evidence="5 7" id="KW-0326">Glycosidase</keyword>
<dbReference type="InterPro" id="IPR017736">
    <property type="entry name" value="Glyco_hydro_1_beta-glucosidase"/>
</dbReference>
<dbReference type="InterPro" id="IPR017853">
    <property type="entry name" value="GH"/>
</dbReference>
<dbReference type="EMBL" id="JASVEJ010000040">
    <property type="protein sequence ID" value="MDL5057877.1"/>
    <property type="molecule type" value="Genomic_DNA"/>
</dbReference>
<organism evidence="8 9">
    <name type="scientific">Geitlerinema calcuttense NRMC-F 0142</name>
    <dbReference type="NCBI Taxonomy" id="2922238"/>
    <lineage>
        <taxon>Bacteria</taxon>
        <taxon>Bacillati</taxon>
        <taxon>Cyanobacteriota</taxon>
        <taxon>Cyanophyceae</taxon>
        <taxon>Geitlerinematales</taxon>
        <taxon>Geitlerinemataceae</taxon>
        <taxon>Geitlerinema</taxon>
    </lineage>
</organism>
<name>A0ABT7M0T4_9CYAN</name>
<evidence type="ECO:0000256" key="7">
    <source>
        <dbReference type="RuleBase" id="RU361175"/>
    </source>
</evidence>